<sequence>MGNMGTVVGPKVGQALNSLTNNQAAIQGVDYPADAAGNANMGASGGPKMASLVETALKQCPDTKVVLGGYSQGAMVVHNAAGKLSSGQVVGAVTFGDPFKAQKPSNIDQFKTFCASGDPVCLNGANVMAHLSYGDDAQTAAQFLVSAAGL</sequence>
<evidence type="ECO:0000313" key="13">
    <source>
        <dbReference type="EMBL" id="RDW58566.1"/>
    </source>
</evidence>
<dbReference type="SMART" id="SM01110">
    <property type="entry name" value="Cutinase"/>
    <property type="match status" value="1"/>
</dbReference>
<evidence type="ECO:0000256" key="7">
    <source>
        <dbReference type="ARBA" id="ARBA00022801"/>
    </source>
</evidence>
<evidence type="ECO:0000256" key="2">
    <source>
        <dbReference type="ARBA" id="ARBA00007534"/>
    </source>
</evidence>
<dbReference type="SUPFAM" id="SSF53474">
    <property type="entry name" value="alpha/beta-Hydrolases"/>
    <property type="match status" value="1"/>
</dbReference>
<dbReference type="PANTHER" id="PTHR48250:SF2">
    <property type="entry name" value="CUTINASE"/>
    <property type="match status" value="1"/>
</dbReference>
<keyword evidence="8 11" id="KW-1015">Disulfide bond</keyword>
<dbReference type="InterPro" id="IPR011150">
    <property type="entry name" value="Cutinase_monf"/>
</dbReference>
<dbReference type="Proteomes" id="UP000256690">
    <property type="component" value="Unassembled WGS sequence"/>
</dbReference>
<dbReference type="STRING" id="1810919.A0A3D8Q9R2"/>
<keyword evidence="14" id="KW-1185">Reference proteome</keyword>
<gene>
    <name evidence="13" type="ORF">DSM5745_11257</name>
</gene>
<keyword evidence="5 12" id="KW-0964">Secreted</keyword>
<dbReference type="GeneID" id="38121627"/>
<dbReference type="InterPro" id="IPR043580">
    <property type="entry name" value="CUTINASE_1"/>
</dbReference>
<dbReference type="GO" id="GO:0050525">
    <property type="term" value="F:cutinase activity"/>
    <property type="evidence" value="ECO:0007669"/>
    <property type="project" value="UniProtKB-UniRule"/>
</dbReference>
<proteinExistence type="inferred from homology"/>
<dbReference type="GO" id="GO:0016052">
    <property type="term" value="P:carbohydrate catabolic process"/>
    <property type="evidence" value="ECO:0007669"/>
    <property type="project" value="TreeGrafter"/>
</dbReference>
<dbReference type="PANTHER" id="PTHR48250">
    <property type="entry name" value="CUTINASE 2-RELATED"/>
    <property type="match status" value="1"/>
</dbReference>
<feature type="disulfide bond" evidence="11">
    <location>
        <begin position="114"/>
        <end position="121"/>
    </location>
</feature>
<dbReference type="EMBL" id="PVWQ01000023">
    <property type="protein sequence ID" value="RDW58566.1"/>
    <property type="molecule type" value="Genomic_DNA"/>
</dbReference>
<dbReference type="EC" id="3.1.1.74" evidence="3 12"/>
<evidence type="ECO:0000256" key="8">
    <source>
        <dbReference type="ARBA" id="ARBA00023157"/>
    </source>
</evidence>
<evidence type="ECO:0000256" key="5">
    <source>
        <dbReference type="ARBA" id="ARBA00022525"/>
    </source>
</evidence>
<dbReference type="InterPro" id="IPR000675">
    <property type="entry name" value="Cutinase/axe"/>
</dbReference>
<comment type="caution">
    <text evidence="13">The sequence shown here is derived from an EMBL/GenBank/DDBJ whole genome shotgun (WGS) entry which is preliminary data.</text>
</comment>
<evidence type="ECO:0000256" key="11">
    <source>
        <dbReference type="PIRSR" id="PIRSR611150-2"/>
    </source>
</evidence>
<keyword evidence="6" id="KW-0732">Signal</keyword>
<dbReference type="PROSITE" id="PS00155">
    <property type="entry name" value="CUTINASE_1"/>
    <property type="match status" value="1"/>
</dbReference>
<dbReference type="RefSeq" id="XP_026598192.1">
    <property type="nucleotide sequence ID" value="XM_026753273.1"/>
</dbReference>
<evidence type="ECO:0000256" key="1">
    <source>
        <dbReference type="ARBA" id="ARBA00004613"/>
    </source>
</evidence>
<name>A0A3D8Q9R2_9EURO</name>
<keyword evidence="7 12" id="KW-0378">Hydrolase</keyword>
<comment type="catalytic activity">
    <reaction evidence="9 12">
        <text>cutin + H2O = cutin monomers.</text>
        <dbReference type="EC" id="3.1.1.74"/>
    </reaction>
</comment>
<dbReference type="GO" id="GO:0005576">
    <property type="term" value="C:extracellular region"/>
    <property type="evidence" value="ECO:0007669"/>
    <property type="project" value="UniProtKB-SubCell"/>
</dbReference>
<evidence type="ECO:0000256" key="6">
    <source>
        <dbReference type="ARBA" id="ARBA00022729"/>
    </source>
</evidence>
<dbReference type="Pfam" id="PF01083">
    <property type="entry name" value="Cutinase"/>
    <property type="match status" value="1"/>
</dbReference>
<feature type="active site" description="Proton donor/acceptor" evidence="10">
    <location>
        <position position="130"/>
    </location>
</feature>
<keyword evidence="4 12" id="KW-0719">Serine esterase</keyword>
<evidence type="ECO:0000313" key="14">
    <source>
        <dbReference type="Proteomes" id="UP000256690"/>
    </source>
</evidence>
<evidence type="ECO:0000256" key="10">
    <source>
        <dbReference type="PIRSR" id="PIRSR611150-1"/>
    </source>
</evidence>
<protein>
    <recommendedName>
        <fullName evidence="3 12">Cutinase</fullName>
        <ecNumber evidence="3 12">3.1.1.74</ecNumber>
    </recommendedName>
</protein>
<organism evidence="13 14">
    <name type="scientific">Aspergillus mulundensis</name>
    <dbReference type="NCBI Taxonomy" id="1810919"/>
    <lineage>
        <taxon>Eukaryota</taxon>
        <taxon>Fungi</taxon>
        <taxon>Dikarya</taxon>
        <taxon>Ascomycota</taxon>
        <taxon>Pezizomycotina</taxon>
        <taxon>Eurotiomycetes</taxon>
        <taxon>Eurotiomycetidae</taxon>
        <taxon>Eurotiales</taxon>
        <taxon>Aspergillaceae</taxon>
        <taxon>Aspergillus</taxon>
        <taxon>Aspergillus subgen. Nidulantes</taxon>
    </lineage>
</organism>
<comment type="function">
    <text evidence="12">Catalyzes the hydrolysis of complex carboxylic polyesters found in the cell wall of plants. Degrades cutin, a macromolecule that forms the structure of the plant cuticle.</text>
</comment>
<reference evidence="13 14" key="1">
    <citation type="journal article" date="2018" name="IMA Fungus">
        <title>IMA Genome-F 9: Draft genome sequence of Annulohypoxylon stygium, Aspergillus mulundensis, Berkeleyomyces basicola (syn. Thielaviopsis basicola), Ceratocystis smalleyi, two Cercospora beticola strains, Coleophoma cylindrospora, Fusarium fracticaudum, Phialophora cf. hyalina, and Morchella septimelata.</title>
        <authorList>
            <person name="Wingfield B.D."/>
            <person name="Bills G.F."/>
            <person name="Dong Y."/>
            <person name="Huang W."/>
            <person name="Nel W.J."/>
            <person name="Swalarsk-Parry B.S."/>
            <person name="Vaghefi N."/>
            <person name="Wilken P.M."/>
            <person name="An Z."/>
            <person name="de Beer Z.W."/>
            <person name="De Vos L."/>
            <person name="Chen L."/>
            <person name="Duong T.A."/>
            <person name="Gao Y."/>
            <person name="Hammerbacher A."/>
            <person name="Kikkert J.R."/>
            <person name="Li Y."/>
            <person name="Li H."/>
            <person name="Li K."/>
            <person name="Li Q."/>
            <person name="Liu X."/>
            <person name="Ma X."/>
            <person name="Naidoo K."/>
            <person name="Pethybridge S.J."/>
            <person name="Sun J."/>
            <person name="Steenkamp E.T."/>
            <person name="van der Nest M.A."/>
            <person name="van Wyk S."/>
            <person name="Wingfield M.J."/>
            <person name="Xiong C."/>
            <person name="Yue Q."/>
            <person name="Zhang X."/>
        </authorList>
    </citation>
    <scope>NUCLEOTIDE SEQUENCE [LARGE SCALE GENOMIC DNA]</scope>
    <source>
        <strain evidence="13 14">DSM 5745</strain>
    </source>
</reference>
<comment type="subcellular location">
    <subcellularLocation>
        <location evidence="1 12">Secreted</location>
    </subcellularLocation>
</comment>
<dbReference type="Gene3D" id="3.40.50.1820">
    <property type="entry name" value="alpha/beta hydrolase"/>
    <property type="match status" value="1"/>
</dbReference>
<dbReference type="OrthoDB" id="3225429at2759"/>
<evidence type="ECO:0000256" key="9">
    <source>
        <dbReference type="ARBA" id="ARBA00034045"/>
    </source>
</evidence>
<feature type="active site" evidence="10">
    <location>
        <position position="118"/>
    </location>
</feature>
<dbReference type="InterPro" id="IPR029058">
    <property type="entry name" value="AB_hydrolase_fold"/>
</dbReference>
<evidence type="ECO:0000256" key="4">
    <source>
        <dbReference type="ARBA" id="ARBA00022487"/>
    </source>
</evidence>
<feature type="active site" description="Nucleophile" evidence="10">
    <location>
        <position position="71"/>
    </location>
</feature>
<evidence type="ECO:0000256" key="12">
    <source>
        <dbReference type="RuleBase" id="RU361263"/>
    </source>
</evidence>
<accession>A0A3D8Q9R2</accession>
<evidence type="ECO:0000256" key="3">
    <source>
        <dbReference type="ARBA" id="ARBA00013095"/>
    </source>
</evidence>
<comment type="similarity">
    <text evidence="2 12">Belongs to the cutinase family.</text>
</comment>
<dbReference type="AlphaFoldDB" id="A0A3D8Q9R2"/>